<evidence type="ECO:0000313" key="1">
    <source>
        <dbReference type="EMBL" id="AGE95747.1"/>
    </source>
</evidence>
<dbReference type="VEuPathDB" id="MicrosporidiaDB:M970_061620"/>
<dbReference type="AlphaFoldDB" id="M1K8V8"/>
<organism evidence="1">
    <name type="scientific">Encephalitozoon cuniculi</name>
    <name type="common">Microsporidian parasite</name>
    <dbReference type="NCBI Taxonomy" id="6035"/>
    <lineage>
        <taxon>Eukaryota</taxon>
        <taxon>Fungi</taxon>
        <taxon>Fungi incertae sedis</taxon>
        <taxon>Microsporidia</taxon>
        <taxon>Unikaryonidae</taxon>
        <taxon>Encephalitozoon</taxon>
    </lineage>
</organism>
<sequence>MNQRDTLWILTAVLNATNCSMQLEHSSSFILRPNNQVVVFPFIFRGCNIAVLPTAKYSDLRRNPKRMEDSEPLFCNISHIIWSFTIGGVAYKDDDRFKRLFSERMEGYLKDISSNASKVYMKGNKTFSEFLEAVYKRIFQCDGKQGGHVMRYGEDVMKEIGGMMENAPPELSEEEKRQHQRL</sequence>
<protein>
    <submittedName>
        <fullName evidence="1">Uncharacterized protein</fullName>
    </submittedName>
</protein>
<gene>
    <name evidence="1" type="ORF">ECU06_1620</name>
</gene>
<proteinExistence type="predicted"/>
<dbReference type="EMBL" id="KC513609">
    <property type="protein sequence ID" value="AGE95747.1"/>
    <property type="molecule type" value="Genomic_DNA"/>
</dbReference>
<dbReference type="VEuPathDB" id="MicrosporidiaDB:AEWR_061620"/>
<dbReference type="VEuPathDB" id="MicrosporidiaDB:AEWD_061640"/>
<name>M1K8V8_ENCCN</name>
<reference evidence="1" key="1">
    <citation type="journal article" date="2013" name="Eukaryot. Cell">
        <title>Extremely Reduced Levels of Heterozygosity in the Vertebrate Pathogen Encephalitozoon cuniculi.</title>
        <authorList>
            <person name="Selman M."/>
            <person name="Sak B."/>
            <person name="Kvac M."/>
            <person name="Farinelli L."/>
            <person name="Weiss L.M."/>
            <person name="Corradi N."/>
        </authorList>
    </citation>
    <scope>NUCLEOTIDE SEQUENCE</scope>
</reference>
<dbReference type="VEuPathDB" id="MicrosporidiaDB:ECU06_1620"/>
<dbReference type="VEuPathDB" id="MicrosporidiaDB:AEWQ_061610"/>
<accession>M1K8V8</accession>